<reference evidence="1 2" key="1">
    <citation type="submission" date="2020-08" db="EMBL/GenBank/DDBJ databases">
        <title>Genomic Encyclopedia of Type Strains, Phase IV (KMG-IV): sequencing the most valuable type-strain genomes for metagenomic binning, comparative biology and taxonomic classification.</title>
        <authorList>
            <person name="Goeker M."/>
        </authorList>
    </citation>
    <scope>NUCLEOTIDE SEQUENCE [LARGE SCALE GENOMIC DNA]</scope>
    <source>
        <strain evidence="1 2">DSM 104969</strain>
    </source>
</reference>
<evidence type="ECO:0000313" key="1">
    <source>
        <dbReference type="EMBL" id="MBB4034889.1"/>
    </source>
</evidence>
<organism evidence="1 2">
    <name type="scientific">Dysgonomonas hofstadii</name>
    <dbReference type="NCBI Taxonomy" id="637886"/>
    <lineage>
        <taxon>Bacteria</taxon>
        <taxon>Pseudomonadati</taxon>
        <taxon>Bacteroidota</taxon>
        <taxon>Bacteroidia</taxon>
        <taxon>Bacteroidales</taxon>
        <taxon>Dysgonomonadaceae</taxon>
        <taxon>Dysgonomonas</taxon>
    </lineage>
</organism>
<comment type="caution">
    <text evidence="1">The sequence shown here is derived from an EMBL/GenBank/DDBJ whole genome shotgun (WGS) entry which is preliminary data.</text>
</comment>
<sequence length="59" mass="6794">MAQIDLVIEQTFGVKAKDLDEEAWLNFYAKYRYLKEIDIEIQSKVITKGVLDAAKILFG</sequence>
<accession>A0A840CJN6</accession>
<dbReference type="RefSeq" id="WP_183305825.1">
    <property type="nucleotide sequence ID" value="NZ_JACIEP010000002.1"/>
</dbReference>
<evidence type="ECO:0000313" key="2">
    <source>
        <dbReference type="Proteomes" id="UP000555103"/>
    </source>
</evidence>
<protein>
    <submittedName>
        <fullName evidence="1">Type 1 fimbria pilin</fullName>
    </submittedName>
</protein>
<keyword evidence="2" id="KW-1185">Reference proteome</keyword>
<gene>
    <name evidence="1" type="ORF">GGR21_000776</name>
</gene>
<dbReference type="AlphaFoldDB" id="A0A840CJN6"/>
<dbReference type="EMBL" id="JACIEP010000002">
    <property type="protein sequence ID" value="MBB4034889.1"/>
    <property type="molecule type" value="Genomic_DNA"/>
</dbReference>
<dbReference type="Proteomes" id="UP000555103">
    <property type="component" value="Unassembled WGS sequence"/>
</dbReference>
<name>A0A840CJN6_9BACT</name>
<proteinExistence type="predicted"/>